<name>A0ABR7T5Q7_HELCL</name>
<dbReference type="RefSeq" id="WP_188041538.1">
    <property type="nucleotide sequence ID" value="NZ_JACVHF010000026.1"/>
</dbReference>
<sequence length="367" mass="39508">MKDYSIIFKRDKVNIQKTITITGCLIGGAIIFGLSAGAAAPTIATSLGSAGLLGTASTGTAISSLYGAALTNASLAALGLGSISSGGFGVAGGIAFITATGAALGAKQGAIISNNYIGNVKDFNIQKVRDGEGPAIIFINGFLSQKNQSCTDWLIGIKDKYPNNPCYFVTWESKSNKDLGEMAFKISTFKRFVNKMPKMANLNMFKWSSIVGEVIANPWHCAMVKASMTGILLADLISRVKSNNGYILMGHSLGSRVIYYLLQALSTRSEQYIKEVHLFGGAVERRTSEWERLSKSVSGKIYNYYSLNDSILRFLYRSANANLSAPIGLGEISCKKSNVVNYNVSCIVNSHMDYKPKLGRILDTVTF</sequence>
<dbReference type="PANTHER" id="PTHR17920:SF3">
    <property type="entry name" value="TRANSMEMBRANE AND COILED-COIL DOMAIN-CONTAINING PROTEIN 4"/>
    <property type="match status" value="1"/>
</dbReference>
<keyword evidence="7" id="KW-1185">Reference proteome</keyword>
<accession>A0ABR7T5Q7</accession>
<keyword evidence="4 5" id="KW-0472">Membrane</keyword>
<proteinExistence type="predicted"/>
<dbReference type="InterPro" id="IPR029058">
    <property type="entry name" value="AB_hydrolase_fold"/>
</dbReference>
<keyword evidence="3 5" id="KW-1133">Transmembrane helix</keyword>
<keyword evidence="2 5" id="KW-0812">Transmembrane</keyword>
<evidence type="ECO:0000256" key="3">
    <source>
        <dbReference type="ARBA" id="ARBA00022989"/>
    </source>
</evidence>
<protein>
    <submittedName>
        <fullName evidence="6">DUF726 domain-containing protein</fullName>
    </submittedName>
</protein>
<dbReference type="EMBL" id="JACVHF010000026">
    <property type="protein sequence ID" value="MBC9786108.1"/>
    <property type="molecule type" value="Genomic_DNA"/>
</dbReference>
<comment type="subcellular location">
    <subcellularLocation>
        <location evidence="1">Membrane</location>
        <topology evidence="1">Multi-pass membrane protein</topology>
    </subcellularLocation>
</comment>
<evidence type="ECO:0000256" key="5">
    <source>
        <dbReference type="SAM" id="Phobius"/>
    </source>
</evidence>
<dbReference type="Proteomes" id="UP000617402">
    <property type="component" value="Unassembled WGS sequence"/>
</dbReference>
<evidence type="ECO:0000313" key="6">
    <source>
        <dbReference type="EMBL" id="MBC9786108.1"/>
    </source>
</evidence>
<reference evidence="6 7" key="1">
    <citation type="submission" date="2020-07" db="EMBL/GenBank/DDBJ databases">
        <title>Draft whole-genome sequence of Heliobacterium chlorum DSM 3682, type strain.</title>
        <authorList>
            <person name="Kyndt J.A."/>
            <person name="Meyer T.E."/>
            <person name="Imhoff J.F."/>
        </authorList>
    </citation>
    <scope>NUCLEOTIDE SEQUENCE [LARGE SCALE GENOMIC DNA]</scope>
    <source>
        <strain evidence="6 7">DSM 3682</strain>
    </source>
</reference>
<dbReference type="InterPro" id="IPR007941">
    <property type="entry name" value="DUF726"/>
</dbReference>
<evidence type="ECO:0000256" key="1">
    <source>
        <dbReference type="ARBA" id="ARBA00004141"/>
    </source>
</evidence>
<evidence type="ECO:0000256" key="2">
    <source>
        <dbReference type="ARBA" id="ARBA00022692"/>
    </source>
</evidence>
<evidence type="ECO:0000256" key="4">
    <source>
        <dbReference type="ARBA" id="ARBA00023136"/>
    </source>
</evidence>
<organism evidence="6 7">
    <name type="scientific">Heliobacterium chlorum</name>
    <dbReference type="NCBI Taxonomy" id="2698"/>
    <lineage>
        <taxon>Bacteria</taxon>
        <taxon>Bacillati</taxon>
        <taxon>Bacillota</taxon>
        <taxon>Clostridia</taxon>
        <taxon>Eubacteriales</taxon>
        <taxon>Heliobacteriaceae</taxon>
        <taxon>Heliobacterium</taxon>
    </lineage>
</organism>
<feature type="transmembrane region" description="Helical" evidence="5">
    <location>
        <begin position="21"/>
        <end position="40"/>
    </location>
</feature>
<evidence type="ECO:0000313" key="7">
    <source>
        <dbReference type="Proteomes" id="UP000617402"/>
    </source>
</evidence>
<dbReference type="Pfam" id="PF05277">
    <property type="entry name" value="DUF726"/>
    <property type="match status" value="1"/>
</dbReference>
<dbReference type="PANTHER" id="PTHR17920">
    <property type="entry name" value="TRANSMEMBRANE AND COILED-COIL DOMAIN-CONTAINING PROTEIN 4 TMCO4"/>
    <property type="match status" value="1"/>
</dbReference>
<feature type="transmembrane region" description="Helical" evidence="5">
    <location>
        <begin position="87"/>
        <end position="106"/>
    </location>
</feature>
<comment type="caution">
    <text evidence="6">The sequence shown here is derived from an EMBL/GenBank/DDBJ whole genome shotgun (WGS) entry which is preliminary data.</text>
</comment>
<dbReference type="SUPFAM" id="SSF53474">
    <property type="entry name" value="alpha/beta-Hydrolases"/>
    <property type="match status" value="1"/>
</dbReference>
<gene>
    <name evidence="6" type="ORF">H1S01_16695</name>
</gene>